<dbReference type="CDD" id="cd16440">
    <property type="entry name" value="beta_Kdo_transferase_KpsC_1"/>
    <property type="match status" value="1"/>
</dbReference>
<name>A0A3N2QUZ4_9RHOB</name>
<organism evidence="1 2">
    <name type="scientific">Histidinibacterium lentulum</name>
    <dbReference type="NCBI Taxonomy" id="2480588"/>
    <lineage>
        <taxon>Bacteria</taxon>
        <taxon>Pseudomonadati</taxon>
        <taxon>Pseudomonadota</taxon>
        <taxon>Alphaproteobacteria</taxon>
        <taxon>Rhodobacterales</taxon>
        <taxon>Paracoccaceae</taxon>
        <taxon>Histidinibacterium</taxon>
    </lineage>
</organism>
<dbReference type="InterPro" id="IPR007833">
    <property type="entry name" value="Capsule_polysaccharide_synth"/>
</dbReference>
<sequence>MTRGPVRLCVYNGGFLTQSRVRRILSLSGYEVRLGRPGPDDLVGVWGRSPTAHRGEAVAARHGVPILRVEDAFLRSVLPGRAGGGAPLGLHLDRSGVHFDPSTPSDLETLLATAPLDDTALLDRARGAMAELRRLHLSKYTAFLPETPVPDPGYTLVIDQTAGDASLAANAAGRNSFLEALMLAREEHPGARIVVKSHPETASGHRRGHIGAGDLRPGETLLTGPVSPWALLEGAVGVYTVSSHMGFEAILAGHRPVVLGRPFYMGWGLTDDRAPLDRRQRRLTRAQLFAGAMILYPRWYDPCRDRLCSLEEAVATLAAETRAWREDHRGWVATGMRLWKRKPLSDVFGRRRGAPGLEFVSDPARAADRARRSGRRLMVWAGKTTPELEAAGAVRVEDGFLRSRGLGADLVPPLSLVLDDLGIYYDPGRDSRLERLIAAAAGLPPSARLRAERLVRQLVEAGLSKYNLDAAGLPADLPQGFTILIPGQVEDDASIRLGAGEVRTNRALIEAARAAHPEAVLLYKPHPDVESGLRPGAVPDAGTLADAVLAQTDPVAALAAADAVWTMTSTLGFEALLRGTPVTCLGAPFYAGWGLTTDLGPALPRRTARPDLAALAHACLIDYPRYHDPLTGRPCPPEVAAERLASGRIPRPSPANRLLAKAQGALSGHAWLWR</sequence>
<keyword evidence="2" id="KW-1185">Reference proteome</keyword>
<protein>
    <submittedName>
        <fullName evidence="1">Capsular polysaccharide biosynthesis protein</fullName>
    </submittedName>
</protein>
<dbReference type="OrthoDB" id="543755at2"/>
<dbReference type="GO" id="GO:0015774">
    <property type="term" value="P:polysaccharide transport"/>
    <property type="evidence" value="ECO:0007669"/>
    <property type="project" value="InterPro"/>
</dbReference>
<dbReference type="Proteomes" id="UP000268016">
    <property type="component" value="Unassembled WGS sequence"/>
</dbReference>
<accession>A0A3N2QUZ4</accession>
<dbReference type="CDD" id="cd16439">
    <property type="entry name" value="beta_Kdo_transferase_KpsC_2"/>
    <property type="match status" value="1"/>
</dbReference>
<evidence type="ECO:0000313" key="2">
    <source>
        <dbReference type="Proteomes" id="UP000268016"/>
    </source>
</evidence>
<gene>
    <name evidence="1" type="ORF">EAT49_15605</name>
</gene>
<dbReference type="EMBL" id="RDRB01000008">
    <property type="protein sequence ID" value="ROT99044.1"/>
    <property type="molecule type" value="Genomic_DNA"/>
</dbReference>
<evidence type="ECO:0000313" key="1">
    <source>
        <dbReference type="EMBL" id="ROT99044.1"/>
    </source>
</evidence>
<proteinExistence type="predicted"/>
<reference evidence="1 2" key="1">
    <citation type="submission" date="2018-10" db="EMBL/GenBank/DDBJ databases">
        <title>Histidinibacterium lentulum gen. nov., sp. nov., a marine bacterium from the culture broth of Picochlorum sp. 122.</title>
        <authorList>
            <person name="Wang G."/>
        </authorList>
    </citation>
    <scope>NUCLEOTIDE SEQUENCE [LARGE SCALE GENOMIC DNA]</scope>
    <source>
        <strain evidence="1 2">B17</strain>
    </source>
</reference>
<comment type="caution">
    <text evidence="1">The sequence shown here is derived from an EMBL/GenBank/DDBJ whole genome shotgun (WGS) entry which is preliminary data.</text>
</comment>
<dbReference type="RefSeq" id="WP_123643226.1">
    <property type="nucleotide sequence ID" value="NZ_ML119088.1"/>
</dbReference>
<dbReference type="GO" id="GO:0000271">
    <property type="term" value="P:polysaccharide biosynthetic process"/>
    <property type="evidence" value="ECO:0007669"/>
    <property type="project" value="InterPro"/>
</dbReference>
<dbReference type="Pfam" id="PF05159">
    <property type="entry name" value="Capsule_synth"/>
    <property type="match status" value="4"/>
</dbReference>
<dbReference type="AlphaFoldDB" id="A0A3N2QUZ4"/>